<evidence type="ECO:0000313" key="2">
    <source>
        <dbReference type="EMBL" id="GAA3637428.1"/>
    </source>
</evidence>
<protein>
    <submittedName>
        <fullName evidence="2">Uncharacterized protein</fullName>
    </submittedName>
</protein>
<dbReference type="EMBL" id="BAAAZO010000012">
    <property type="protein sequence ID" value="GAA3637428.1"/>
    <property type="molecule type" value="Genomic_DNA"/>
</dbReference>
<gene>
    <name evidence="2" type="ORF">GCM10022223_65400</name>
</gene>
<dbReference type="Proteomes" id="UP001501074">
    <property type="component" value="Unassembled WGS sequence"/>
</dbReference>
<keyword evidence="3" id="KW-1185">Reference proteome</keyword>
<accession>A0ABP7APN3</accession>
<proteinExistence type="predicted"/>
<reference evidence="3" key="1">
    <citation type="journal article" date="2019" name="Int. J. Syst. Evol. Microbiol.">
        <title>The Global Catalogue of Microorganisms (GCM) 10K type strain sequencing project: providing services to taxonomists for standard genome sequencing and annotation.</title>
        <authorList>
            <consortium name="The Broad Institute Genomics Platform"/>
            <consortium name="The Broad Institute Genome Sequencing Center for Infectious Disease"/>
            <person name="Wu L."/>
            <person name="Ma J."/>
        </authorList>
    </citation>
    <scope>NUCLEOTIDE SEQUENCE [LARGE SCALE GENOMIC DNA]</scope>
    <source>
        <strain evidence="3">JCM 16902</strain>
    </source>
</reference>
<evidence type="ECO:0000256" key="1">
    <source>
        <dbReference type="SAM" id="MobiDB-lite"/>
    </source>
</evidence>
<feature type="region of interest" description="Disordered" evidence="1">
    <location>
        <begin position="49"/>
        <end position="70"/>
    </location>
</feature>
<name>A0ABP7APN3_9ACTN</name>
<evidence type="ECO:0000313" key="3">
    <source>
        <dbReference type="Proteomes" id="UP001501074"/>
    </source>
</evidence>
<sequence>MDAVSRLTRGYRGKGCRSGGCRRTGTTGARRLVRECGELVDGRVTGVHRESSACRQTPVAGGGPRPSVAGRGTVAVGWPMARWRPGGASPVDVPRVTGTRIGSAQAAEGLCCPLRPAVTSR</sequence>
<organism evidence="2 3">
    <name type="scientific">Kineosporia mesophila</name>
    <dbReference type="NCBI Taxonomy" id="566012"/>
    <lineage>
        <taxon>Bacteria</taxon>
        <taxon>Bacillati</taxon>
        <taxon>Actinomycetota</taxon>
        <taxon>Actinomycetes</taxon>
        <taxon>Kineosporiales</taxon>
        <taxon>Kineosporiaceae</taxon>
        <taxon>Kineosporia</taxon>
    </lineage>
</organism>
<comment type="caution">
    <text evidence="2">The sequence shown here is derived from an EMBL/GenBank/DDBJ whole genome shotgun (WGS) entry which is preliminary data.</text>
</comment>